<dbReference type="PANTHER" id="PTHR22743">
    <property type="entry name" value="MEPRIN/TRAF-LIKE MATH FAMILY-C.ELEGANS"/>
    <property type="match status" value="1"/>
</dbReference>
<evidence type="ECO:0000259" key="2">
    <source>
        <dbReference type="PROSITE" id="PS50097"/>
    </source>
</evidence>
<dbReference type="RefSeq" id="XP_024340815.1">
    <property type="nucleotide sequence ID" value="XM_024484849.1"/>
</dbReference>
<feature type="domain" description="BTB" evidence="2">
    <location>
        <begin position="753"/>
        <end position="821"/>
    </location>
</feature>
<dbReference type="SMART" id="SM00225">
    <property type="entry name" value="BTB"/>
    <property type="match status" value="2"/>
</dbReference>
<evidence type="ECO:0000256" key="1">
    <source>
        <dbReference type="SAM" id="MobiDB-lite"/>
    </source>
</evidence>
<organism evidence="3 4">
    <name type="scientific">Postia placenta MAD-698-R-SB12</name>
    <dbReference type="NCBI Taxonomy" id="670580"/>
    <lineage>
        <taxon>Eukaryota</taxon>
        <taxon>Fungi</taxon>
        <taxon>Dikarya</taxon>
        <taxon>Basidiomycota</taxon>
        <taxon>Agaricomycotina</taxon>
        <taxon>Agaricomycetes</taxon>
        <taxon>Polyporales</taxon>
        <taxon>Adustoporiaceae</taxon>
        <taxon>Rhodonia</taxon>
    </lineage>
</organism>
<feature type="compositionally biased region" description="Acidic residues" evidence="1">
    <location>
        <begin position="338"/>
        <end position="349"/>
    </location>
</feature>
<feature type="region of interest" description="Disordered" evidence="1">
    <location>
        <begin position="318"/>
        <end position="419"/>
    </location>
</feature>
<dbReference type="InterPro" id="IPR011333">
    <property type="entry name" value="SKP1/BTB/POZ_sf"/>
</dbReference>
<protein>
    <recommendedName>
        <fullName evidence="2">BTB domain-containing protein</fullName>
    </recommendedName>
</protein>
<proteinExistence type="predicted"/>
<evidence type="ECO:0000313" key="4">
    <source>
        <dbReference type="Proteomes" id="UP000194127"/>
    </source>
</evidence>
<dbReference type="PANTHER" id="PTHR22743:SF165">
    <property type="entry name" value="BTB AND MATH DOMAIN CONTAINING-RELATED"/>
    <property type="match status" value="1"/>
</dbReference>
<feature type="region of interest" description="Disordered" evidence="1">
    <location>
        <begin position="215"/>
        <end position="235"/>
    </location>
</feature>
<dbReference type="PROSITE" id="PS50097">
    <property type="entry name" value="BTB"/>
    <property type="match status" value="2"/>
</dbReference>
<dbReference type="GeneID" id="36329798"/>
<evidence type="ECO:0000313" key="3">
    <source>
        <dbReference type="EMBL" id="OSX64021.1"/>
    </source>
</evidence>
<feature type="compositionally biased region" description="Basic and acidic residues" evidence="1">
    <location>
        <begin position="215"/>
        <end position="227"/>
    </location>
</feature>
<keyword evidence="4" id="KW-1185">Reference proteome</keyword>
<dbReference type="InterPro" id="IPR000210">
    <property type="entry name" value="BTB/POZ_dom"/>
</dbReference>
<accession>A0A1X6N5X3</accession>
<dbReference type="Gene3D" id="3.30.710.10">
    <property type="entry name" value="Potassium Channel Kv1.1, Chain A"/>
    <property type="match status" value="2"/>
</dbReference>
<dbReference type="Pfam" id="PF00651">
    <property type="entry name" value="BTB"/>
    <property type="match status" value="2"/>
</dbReference>
<dbReference type="EMBL" id="KZ110594">
    <property type="protein sequence ID" value="OSX64021.1"/>
    <property type="molecule type" value="Genomic_DNA"/>
</dbReference>
<feature type="compositionally biased region" description="Low complexity" evidence="1">
    <location>
        <begin position="404"/>
        <end position="417"/>
    </location>
</feature>
<feature type="compositionally biased region" description="Basic and acidic residues" evidence="1">
    <location>
        <begin position="350"/>
        <end position="360"/>
    </location>
</feature>
<feature type="region of interest" description="Disordered" evidence="1">
    <location>
        <begin position="547"/>
        <end position="569"/>
    </location>
</feature>
<name>A0A1X6N5X3_9APHY</name>
<dbReference type="Proteomes" id="UP000194127">
    <property type="component" value="Unassembled WGS sequence"/>
</dbReference>
<feature type="compositionally biased region" description="Low complexity" evidence="1">
    <location>
        <begin position="551"/>
        <end position="566"/>
    </location>
</feature>
<feature type="domain" description="BTB" evidence="2">
    <location>
        <begin position="1100"/>
        <end position="1168"/>
    </location>
</feature>
<dbReference type="InterPro" id="IPR052664">
    <property type="entry name" value="BTB-MATH_domain_protein"/>
</dbReference>
<dbReference type="SUPFAM" id="SSF54695">
    <property type="entry name" value="POZ domain"/>
    <property type="match status" value="2"/>
</dbReference>
<gene>
    <name evidence="3" type="ORF">POSPLADRAFT_1137888</name>
</gene>
<sequence>MNLGMRTVSSADGVRLWSPVHIVRRHLCTASQGPAASTPSLTVRVPSVSRGRPHARTLVILGDLRPAEAALRCFQPGVTTRFTHGRSGTCETGCHKLNVLIEYRNYAAQCDCAGQRQVQEQPISERFLSEQRNSRKLGMKASIELACRRSGTRRADILVNKLWAPMGETWRWTTTSKGSSSGDVQNGPFSGEQAVQILRKFAENALLVGLGNGSEERWTSGDGHEGECEPGWGRDVGDEAQIEARLSTGNAWLPSDDIRQEEPGTSRGIRHIEETEWRMWEEGARYEMGAAEKRQDRLRNGMVQRHLRIRANRGCIQFDGERDTRGPHDFSGQKHEEAADDDDDAEEDDGKGPSKERRDSSSSSKLQPKVKIESSNGSIPIRPVAQSSNDVSMTIDLNHRNSRSTPTGSISSTIPTSGERHSVIPAPVVRGISIAAKRPRIEETHAPSLPQLPQGVSISSLGSNPPSYPYRLEVDMSQYPMQSHITPLSVPPSHSASHPSLAPFYNANVGGMPGLPGSQSAPMGFLPQLPQAPFDMGHAQPPPTLRTVTFPSQTPSPYTPQQQPAQLHSASSLFPMHSRPASNSISSVRSMASYVLPRSHPSSGAVSPDRGLKRAREDDIAAMSEFSGDGDSHTGPTEAAIRRSLSVDKPPRCTQCDIGTCSNWTSPITMKLSGQRDIGVSLSAILSFVILARAYQNKVSEVVNAPRVESPEASVDHYCSAVLKMGANELKADALLQSKPDFSPSTDVWYSDGSVVLVAEKTAFRVHGTILAAHCEIFKDMFAIPQPFVADPDAETYESCQVLRLQDSPVDLKHFLKSIYDFSYFRPGAKTKFPIVAAVLRLSTKYQAPALRQRAIDLLATAYPSTATAWQRRSSDRLVPPFDDEHLACIELAVETDVRVILPAIYYAATREQLSGVLAKLSRLAVAPSIQWDVCTDFLVGRERLLQAELTHILAFLDASFSRPNCQTGNDNNVLATIARNAFHKVVGSEPYHQWCSAKPGEVGPALPVCATCCKTIQQSIEAGREKVWEQLPGQETDWMILNPRECLHNEKDASAQAKHLFEDICCIVDSDSKNVDTNNTTPQTHLDFTRSRDVWFSDGSVVLVADKTAFRVHATILAMHSEVFGDMFAMPQPSEADLDAETYDTCPVLRLQDSPVDLKHFLKSIYDFSYFPFGVKTQFPLVAAVLRLSTKYHAPVFRKRAIDMLATAYPSSAVAWQRRSSDRLVPPFPDELLTYIELAIEMDVPVILPALYYAAARKALPEAHAELSKHAVAPSVQRDVYTNFYLGRERLLQAELTHVLAFFDTGFSFPNCQNRHDSEVLDRAARSSLRKLAGPDPYHLWCSAHPSKAASAMGVCVNCTNTIRSSIQAGCQTVWEQLPGFFGLPDWETLLGMDDGTDIVVPKLEEE</sequence>
<dbReference type="CDD" id="cd18186">
    <property type="entry name" value="BTB_POZ_ZBTB_KLHL-like"/>
    <property type="match status" value="2"/>
</dbReference>
<feature type="compositionally biased region" description="Basic and acidic residues" evidence="1">
    <location>
        <begin position="319"/>
        <end position="337"/>
    </location>
</feature>
<reference evidence="3" key="1">
    <citation type="submission" date="2017-04" db="EMBL/GenBank/DDBJ databases">
        <title>Genome Sequence of the Model Brown-Rot Fungus Postia placenta SB12.</title>
        <authorList>
            <consortium name="DOE Joint Genome Institute"/>
            <person name="Gaskell J."/>
            <person name="Kersten P."/>
            <person name="Larrondo L.F."/>
            <person name="Canessa P."/>
            <person name="Martinez D."/>
            <person name="Hibbett D."/>
            <person name="Schmoll M."/>
            <person name="Kubicek C.P."/>
            <person name="Martinez A.T."/>
            <person name="Yadav J."/>
            <person name="Master E."/>
            <person name="Magnuson J.K."/>
            <person name="James T."/>
            <person name="Yaver D."/>
            <person name="Berka R."/>
            <person name="Labutti K."/>
            <person name="Lipzen A."/>
            <person name="Aerts A."/>
            <person name="Barry K."/>
            <person name="Henrissat B."/>
            <person name="Blanchette R."/>
            <person name="Grigoriev I."/>
            <person name="Cullen D."/>
        </authorList>
    </citation>
    <scope>NUCLEOTIDE SEQUENCE [LARGE SCALE GENOMIC DNA]</scope>
    <source>
        <strain evidence="3">MAD-698-R-SB12</strain>
    </source>
</reference>
<dbReference type="OrthoDB" id="3893071at2759"/>